<dbReference type="Gene3D" id="1.10.443.10">
    <property type="entry name" value="Intergrase catalytic core"/>
    <property type="match status" value="1"/>
</dbReference>
<dbReference type="InterPro" id="IPR044068">
    <property type="entry name" value="CB"/>
</dbReference>
<evidence type="ECO:0000256" key="1">
    <source>
        <dbReference type="ARBA" id="ARBA00004496"/>
    </source>
</evidence>
<protein>
    <recommendedName>
        <fullName evidence="3 11">Tyrosine recombinase XerD</fullName>
    </recommendedName>
</protein>
<evidence type="ECO:0000256" key="10">
    <source>
        <dbReference type="ARBA" id="ARBA00023306"/>
    </source>
</evidence>
<evidence type="ECO:0000259" key="12">
    <source>
        <dbReference type="PROSITE" id="PS51898"/>
    </source>
</evidence>
<comment type="function">
    <text evidence="11">Site-specific tyrosine recombinase, which acts by catalyzing the cutting and rejoining of the recombining DNA molecules. The XerC-XerD complex is essential to convert dimers of the bacterial chromosome into monomers to permit their segregation at cell division. It also contributes to the segregational stability of plasmids.</text>
</comment>
<dbReference type="InterPro" id="IPR011932">
    <property type="entry name" value="Recomb_XerD"/>
</dbReference>
<feature type="active site" description="O-(3'-phospho-DNA)-tyrosine intermediate" evidence="11">
    <location>
        <position position="278"/>
    </location>
</feature>
<comment type="subcellular location">
    <subcellularLocation>
        <location evidence="1 11">Cytoplasm</location>
    </subcellularLocation>
</comment>
<dbReference type="GO" id="GO:0007059">
    <property type="term" value="P:chromosome segregation"/>
    <property type="evidence" value="ECO:0007669"/>
    <property type="project" value="UniProtKB-UniRule"/>
</dbReference>
<comment type="subunit">
    <text evidence="11">Forms a cyclic heterotetrameric complex composed of two molecules of XerC and two molecules of XerD.</text>
</comment>
<dbReference type="Pfam" id="PF02899">
    <property type="entry name" value="Phage_int_SAM_1"/>
    <property type="match status" value="1"/>
</dbReference>
<dbReference type="AlphaFoldDB" id="A0A511UYZ7"/>
<reference evidence="14 15" key="1">
    <citation type="submission" date="2019-07" db="EMBL/GenBank/DDBJ databases">
        <title>Whole genome shotgun sequence of Cerasibacillus quisquiliarum NBRC 102429.</title>
        <authorList>
            <person name="Hosoyama A."/>
            <person name="Uohara A."/>
            <person name="Ohji S."/>
            <person name="Ichikawa N."/>
        </authorList>
    </citation>
    <scope>NUCLEOTIDE SEQUENCE [LARGE SCALE GENOMIC DNA]</scope>
    <source>
        <strain evidence="14 15">NBRC 102429</strain>
    </source>
</reference>
<dbReference type="Proteomes" id="UP000321491">
    <property type="component" value="Unassembled WGS sequence"/>
</dbReference>
<dbReference type="HAMAP" id="MF_01808">
    <property type="entry name" value="Recomb_XerC_XerD"/>
    <property type="match status" value="1"/>
</dbReference>
<accession>A0A511UYZ7</accession>
<dbReference type="Gene3D" id="1.10.150.130">
    <property type="match status" value="1"/>
</dbReference>
<evidence type="ECO:0000256" key="2">
    <source>
        <dbReference type="ARBA" id="ARBA00010450"/>
    </source>
</evidence>
<evidence type="ECO:0000256" key="6">
    <source>
        <dbReference type="ARBA" id="ARBA00022829"/>
    </source>
</evidence>
<dbReference type="NCBIfam" id="TIGR02225">
    <property type="entry name" value="recomb_XerD"/>
    <property type="match status" value="1"/>
</dbReference>
<evidence type="ECO:0000256" key="9">
    <source>
        <dbReference type="ARBA" id="ARBA00023172"/>
    </source>
</evidence>
<comment type="similarity">
    <text evidence="2 11">Belongs to the 'phage' integrase family. XerD subfamily.</text>
</comment>
<keyword evidence="5 11" id="KW-0132">Cell division</keyword>
<dbReference type="NCBIfam" id="NF001399">
    <property type="entry name" value="PRK00283.1"/>
    <property type="match status" value="1"/>
</dbReference>
<dbReference type="GO" id="GO:0009037">
    <property type="term" value="F:tyrosine-based site-specific recombinase activity"/>
    <property type="evidence" value="ECO:0007669"/>
    <property type="project" value="UniProtKB-UniRule"/>
</dbReference>
<dbReference type="InterPro" id="IPR011010">
    <property type="entry name" value="DNA_brk_join_enz"/>
</dbReference>
<feature type="active site" evidence="11">
    <location>
        <position position="246"/>
    </location>
</feature>
<dbReference type="HAMAP" id="MF_01807">
    <property type="entry name" value="Recomb_XerD"/>
    <property type="match status" value="1"/>
</dbReference>
<keyword evidence="10 11" id="KW-0131">Cell cycle</keyword>
<evidence type="ECO:0000256" key="4">
    <source>
        <dbReference type="ARBA" id="ARBA00022490"/>
    </source>
</evidence>
<dbReference type="CDD" id="cd00798">
    <property type="entry name" value="INT_XerDC_C"/>
    <property type="match status" value="1"/>
</dbReference>
<keyword evidence="15" id="KW-1185">Reference proteome</keyword>
<evidence type="ECO:0000256" key="3">
    <source>
        <dbReference type="ARBA" id="ARBA00015810"/>
    </source>
</evidence>
<keyword evidence="6 11" id="KW-0159">Chromosome partition</keyword>
<dbReference type="InterPro" id="IPR013762">
    <property type="entry name" value="Integrase-like_cat_sf"/>
</dbReference>
<sequence>MLQHAIDDFLHYLQVEKGLASNTLSAYELDLRSYCEFIEKERKKSKWIDVSRLDLMQFLNLLKESGKATTTIARNISSLRMFHRFLYQDGIVKIDISEHINIPKKSRKLPNVLSTSEVEKLLSINVKTSLDMRNKAMIELLYATGLRVTELIELKQSDFHRTMGFVRCIGKGSKERIIPVGDIALQAVNDYLDQARPKLIKQNQSENTLFLNHHGRPLTRQGFWKIMKQLAQQVGIKKRISPHMLRHSFATHLLENGADLRAVQEMLGHEDISTTEIYTHVTRTRMKEVYEQYHPRA</sequence>
<dbReference type="InterPro" id="IPR010998">
    <property type="entry name" value="Integrase_recombinase_N"/>
</dbReference>
<dbReference type="GO" id="GO:0005737">
    <property type="term" value="C:cytoplasm"/>
    <property type="evidence" value="ECO:0007669"/>
    <property type="project" value="UniProtKB-SubCell"/>
</dbReference>
<evidence type="ECO:0000259" key="13">
    <source>
        <dbReference type="PROSITE" id="PS51900"/>
    </source>
</evidence>
<feature type="domain" description="Core-binding (CB)" evidence="13">
    <location>
        <begin position="1"/>
        <end position="87"/>
    </location>
</feature>
<dbReference type="PANTHER" id="PTHR30349">
    <property type="entry name" value="PHAGE INTEGRASE-RELATED"/>
    <property type="match status" value="1"/>
</dbReference>
<dbReference type="InterPro" id="IPR023009">
    <property type="entry name" value="Tyrosine_recombinase_XerC/XerD"/>
</dbReference>
<dbReference type="RefSeq" id="WP_146938246.1">
    <property type="nucleotide sequence ID" value="NZ_BJXW01000023.1"/>
</dbReference>
<dbReference type="Pfam" id="PF00589">
    <property type="entry name" value="Phage_integrase"/>
    <property type="match status" value="1"/>
</dbReference>
<dbReference type="PANTHER" id="PTHR30349:SF81">
    <property type="entry name" value="TYROSINE RECOMBINASE XERC"/>
    <property type="match status" value="1"/>
</dbReference>
<evidence type="ECO:0000256" key="5">
    <source>
        <dbReference type="ARBA" id="ARBA00022618"/>
    </source>
</evidence>
<evidence type="ECO:0000256" key="11">
    <source>
        <dbReference type="HAMAP-Rule" id="MF_01807"/>
    </source>
</evidence>
<dbReference type="InterPro" id="IPR002104">
    <property type="entry name" value="Integrase_catalytic"/>
</dbReference>
<name>A0A511UYZ7_9BACI</name>
<evidence type="ECO:0000256" key="7">
    <source>
        <dbReference type="ARBA" id="ARBA00022908"/>
    </source>
</evidence>
<keyword evidence="7 11" id="KW-0229">DNA integration</keyword>
<feature type="active site" evidence="11">
    <location>
        <position position="243"/>
    </location>
</feature>
<evidence type="ECO:0000313" key="14">
    <source>
        <dbReference type="EMBL" id="GEN31865.1"/>
    </source>
</evidence>
<keyword evidence="9 11" id="KW-0233">DNA recombination</keyword>
<dbReference type="PROSITE" id="PS51900">
    <property type="entry name" value="CB"/>
    <property type="match status" value="1"/>
</dbReference>
<keyword evidence="4 11" id="KW-0963">Cytoplasm</keyword>
<evidence type="ECO:0000256" key="8">
    <source>
        <dbReference type="ARBA" id="ARBA00023125"/>
    </source>
</evidence>
<feature type="active site" evidence="11">
    <location>
        <position position="147"/>
    </location>
</feature>
<proteinExistence type="inferred from homology"/>
<dbReference type="GO" id="GO:0003677">
    <property type="term" value="F:DNA binding"/>
    <property type="evidence" value="ECO:0007669"/>
    <property type="project" value="UniProtKB-UniRule"/>
</dbReference>
<dbReference type="SUPFAM" id="SSF47823">
    <property type="entry name" value="lambda integrase-like, N-terminal domain"/>
    <property type="match status" value="1"/>
</dbReference>
<feature type="active site" evidence="11">
    <location>
        <position position="171"/>
    </location>
</feature>
<evidence type="ECO:0000313" key="15">
    <source>
        <dbReference type="Proteomes" id="UP000321491"/>
    </source>
</evidence>
<dbReference type="SUPFAM" id="SSF56349">
    <property type="entry name" value="DNA breaking-rejoining enzymes"/>
    <property type="match status" value="1"/>
</dbReference>
<dbReference type="EMBL" id="BJXW01000023">
    <property type="protein sequence ID" value="GEN31865.1"/>
    <property type="molecule type" value="Genomic_DNA"/>
</dbReference>
<dbReference type="NCBIfam" id="NF040815">
    <property type="entry name" value="recomb_XerA_Arch"/>
    <property type="match status" value="1"/>
</dbReference>
<dbReference type="OrthoDB" id="9801717at2"/>
<keyword evidence="8 11" id="KW-0238">DNA-binding</keyword>
<organism evidence="14 15">
    <name type="scientific">Cerasibacillus quisquiliarum</name>
    <dbReference type="NCBI Taxonomy" id="227865"/>
    <lineage>
        <taxon>Bacteria</taxon>
        <taxon>Bacillati</taxon>
        <taxon>Bacillota</taxon>
        <taxon>Bacilli</taxon>
        <taxon>Bacillales</taxon>
        <taxon>Bacillaceae</taxon>
        <taxon>Cerasibacillus</taxon>
    </lineage>
</organism>
<dbReference type="PROSITE" id="PS51898">
    <property type="entry name" value="TYR_RECOMBINASE"/>
    <property type="match status" value="1"/>
</dbReference>
<gene>
    <name evidence="14" type="primary">xerD_2</name>
    <name evidence="11" type="synonym">xerD</name>
    <name evidence="14" type="ORF">CQU01_21030</name>
</gene>
<dbReference type="GO" id="GO:0051301">
    <property type="term" value="P:cell division"/>
    <property type="evidence" value="ECO:0007669"/>
    <property type="project" value="UniProtKB-KW"/>
</dbReference>
<dbReference type="InterPro" id="IPR004107">
    <property type="entry name" value="Integrase_SAM-like_N"/>
</dbReference>
<comment type="caution">
    <text evidence="14">The sequence shown here is derived from an EMBL/GenBank/DDBJ whole genome shotgun (WGS) entry which is preliminary data.</text>
</comment>
<feature type="active site" evidence="11">
    <location>
        <position position="269"/>
    </location>
</feature>
<dbReference type="InterPro" id="IPR050090">
    <property type="entry name" value="Tyrosine_recombinase_XerCD"/>
</dbReference>
<feature type="domain" description="Tyr recombinase" evidence="12">
    <location>
        <begin position="108"/>
        <end position="291"/>
    </location>
</feature>
<dbReference type="GO" id="GO:0006313">
    <property type="term" value="P:DNA transposition"/>
    <property type="evidence" value="ECO:0007669"/>
    <property type="project" value="UniProtKB-UniRule"/>
</dbReference>